<dbReference type="PANTHER" id="PTHR37089">
    <property type="entry name" value="PROTEIN U-RELATED"/>
    <property type="match status" value="1"/>
</dbReference>
<gene>
    <name evidence="2" type="ORF">GLE_0100</name>
</gene>
<proteinExistence type="predicted"/>
<dbReference type="EMBL" id="CP013140">
    <property type="protein sequence ID" value="ALN55459.1"/>
    <property type="molecule type" value="Genomic_DNA"/>
</dbReference>
<evidence type="ECO:0000313" key="2">
    <source>
        <dbReference type="EMBL" id="ALN55459.1"/>
    </source>
</evidence>
<feature type="domain" description="Spore coat protein U/FanG" evidence="1">
    <location>
        <begin position="203"/>
        <end position="336"/>
    </location>
</feature>
<evidence type="ECO:0000313" key="3">
    <source>
        <dbReference type="Proteomes" id="UP000061569"/>
    </source>
</evidence>
<dbReference type="Pfam" id="PF05229">
    <property type="entry name" value="SCPU"/>
    <property type="match status" value="2"/>
</dbReference>
<dbReference type="OrthoDB" id="8588792at2"/>
<dbReference type="SMART" id="SM00972">
    <property type="entry name" value="SCPU"/>
    <property type="match status" value="2"/>
</dbReference>
<dbReference type="STRING" id="69.GLE_0100"/>
<name>A0A0S2DAB8_LYSEN</name>
<protein>
    <submittedName>
        <fullName evidence="2">Spore coat U domain protein</fullName>
    </submittedName>
</protein>
<dbReference type="PATRIC" id="fig|69.6.peg.104"/>
<reference evidence="2 3" key="1">
    <citation type="submission" date="2015-11" db="EMBL/GenBank/DDBJ databases">
        <title>Genome sequences of Lysobacter enzymogenes strain C3 and Lysobacter antibioticus ATCC 29479.</title>
        <authorList>
            <person name="Kobayashi D.Y."/>
        </authorList>
    </citation>
    <scope>NUCLEOTIDE SEQUENCE [LARGE SCALE GENOMIC DNA]</scope>
    <source>
        <strain evidence="2 3">C3</strain>
    </source>
</reference>
<accession>A0A0S2DAB8</accession>
<dbReference type="InterPro" id="IPR053167">
    <property type="entry name" value="Spore_coat_component"/>
</dbReference>
<evidence type="ECO:0000259" key="1">
    <source>
        <dbReference type="Pfam" id="PF05229"/>
    </source>
</evidence>
<dbReference type="PANTHER" id="PTHR37089:SF4">
    <property type="entry name" value="EXPORTED PROTEIN"/>
    <property type="match status" value="1"/>
</dbReference>
<sequence length="339" mass="34873">MNARAAILRCALALFAALALGAPAHAATSCTASMTNLNFAATTGAAVDATATLTVTCSTGALSLLARARVNMCVSIFSGTDGGGTLAPRRMTNTPGDAMQMQLYTDGARSQIWGARGNATVPNFLPLQFDYEVIAIGGSQTLTATLYGRIPAQTALNAGTYRNRFTAAADTRIEFQYAEALLGTPPMPASCVSGGSTGTPSSFPFTVNGSVPNTCALSPKPVPDLAFGSVPGYVTANVDRTTAIGLTCTGRTAWQLGIGNGLNASGNIRRMRSAGGQFVPYELYRDSGRSQRWGTTLGTDTVSGTGTGAAQSQTVYGRVAPQTATPGSYTDTVVVTVTY</sequence>
<organism evidence="2 3">
    <name type="scientific">Lysobacter enzymogenes</name>
    <dbReference type="NCBI Taxonomy" id="69"/>
    <lineage>
        <taxon>Bacteria</taxon>
        <taxon>Pseudomonadati</taxon>
        <taxon>Pseudomonadota</taxon>
        <taxon>Gammaproteobacteria</taxon>
        <taxon>Lysobacterales</taxon>
        <taxon>Lysobacteraceae</taxon>
        <taxon>Lysobacter</taxon>
    </lineage>
</organism>
<dbReference type="KEGG" id="lez:GLE_0100"/>
<dbReference type="InterPro" id="IPR007893">
    <property type="entry name" value="Spore_coat_U/FanG"/>
</dbReference>
<dbReference type="AlphaFoldDB" id="A0A0S2DAB8"/>
<feature type="domain" description="Spore coat protein U/FanG" evidence="1">
    <location>
        <begin position="21"/>
        <end position="166"/>
    </location>
</feature>
<dbReference type="Proteomes" id="UP000061569">
    <property type="component" value="Chromosome"/>
</dbReference>
<dbReference type="PROSITE" id="PS51257">
    <property type="entry name" value="PROKAR_LIPOPROTEIN"/>
    <property type="match status" value="1"/>
</dbReference>